<accession>A0ABX1PBZ8</accession>
<dbReference type="InterPro" id="IPR025638">
    <property type="entry name" value="DUF4336"/>
</dbReference>
<evidence type="ECO:0000313" key="1">
    <source>
        <dbReference type="EMBL" id="NMG21020.1"/>
    </source>
</evidence>
<name>A0ABX1PBZ8_9CYAN</name>
<dbReference type="SUPFAM" id="SSF56281">
    <property type="entry name" value="Metallo-hydrolase/oxidoreductase"/>
    <property type="match status" value="1"/>
</dbReference>
<organism evidence="1 2">
    <name type="scientific">Brasilonema bromeliae SPC951</name>
    <dbReference type="NCBI Taxonomy" id="385972"/>
    <lineage>
        <taxon>Bacteria</taxon>
        <taxon>Bacillati</taxon>
        <taxon>Cyanobacteriota</taxon>
        <taxon>Cyanophyceae</taxon>
        <taxon>Nostocales</taxon>
        <taxon>Scytonemataceae</taxon>
        <taxon>Brasilonema</taxon>
        <taxon>Bromeliae group (in: Brasilonema)</taxon>
    </lineage>
</organism>
<proteinExistence type="predicted"/>
<dbReference type="PANTHER" id="PTHR33835:SF1">
    <property type="entry name" value="METALLO-BETA-LACTAMASE DOMAIN-CONTAINING PROTEIN"/>
    <property type="match status" value="1"/>
</dbReference>
<reference evidence="1 2" key="1">
    <citation type="submission" date="2018-06" db="EMBL/GenBank/DDBJ databases">
        <title>Comparative genomics of Brasilonema spp. strains.</title>
        <authorList>
            <person name="Alvarenga D.O."/>
            <person name="Fiore M.F."/>
            <person name="Varani A.M."/>
        </authorList>
    </citation>
    <scope>NUCLEOTIDE SEQUENCE [LARGE SCALE GENOMIC DNA]</scope>
    <source>
        <strain evidence="1 2">SPC951</strain>
    </source>
</reference>
<dbReference type="EMBL" id="QMEB01000131">
    <property type="protein sequence ID" value="NMG21020.1"/>
    <property type="molecule type" value="Genomic_DNA"/>
</dbReference>
<evidence type="ECO:0008006" key="3">
    <source>
        <dbReference type="Google" id="ProtNLM"/>
    </source>
</evidence>
<dbReference type="RefSeq" id="WP_169156271.1">
    <property type="nucleotide sequence ID" value="NZ_CAWPJE010000124.1"/>
</dbReference>
<keyword evidence="2" id="KW-1185">Reference proteome</keyword>
<comment type="caution">
    <text evidence="1">The sequence shown here is derived from an EMBL/GenBank/DDBJ whole genome shotgun (WGS) entry which is preliminary data.</text>
</comment>
<sequence>MLREIDNNIWIAEQPLKYWGLEVGTRMTVIRLTTGELIVISPIQSDKTTIHQLNEIGNVAYIIAPNLYHHLFVYDLKSIYREAQLWGVPGLVSKRPELSFDRVITNKEGSIKEQVDYLLFDGFKLLDLSGPSIVNEFVFFHQKSRTLILTDIAFHFDETFSFKTRLAAQFLGSYKVLSPSRLDKLATSDKEKVKDSVEKILRWDFNRVIMAHGSIIETNGKQKFKQGYEWVFENTSLSKKS</sequence>
<gene>
    <name evidence="1" type="ORF">DP116_16785</name>
</gene>
<dbReference type="PANTHER" id="PTHR33835">
    <property type="entry name" value="YALI0C07656P"/>
    <property type="match status" value="1"/>
</dbReference>
<dbReference type="Pfam" id="PF14234">
    <property type="entry name" value="DUF4336"/>
    <property type="match status" value="1"/>
</dbReference>
<protein>
    <recommendedName>
        <fullName evidence="3">DUF4336 domain-containing protein</fullName>
    </recommendedName>
</protein>
<dbReference type="InterPro" id="IPR036866">
    <property type="entry name" value="RibonucZ/Hydroxyglut_hydro"/>
</dbReference>
<dbReference type="Proteomes" id="UP000718564">
    <property type="component" value="Unassembled WGS sequence"/>
</dbReference>
<evidence type="ECO:0000313" key="2">
    <source>
        <dbReference type="Proteomes" id="UP000718564"/>
    </source>
</evidence>